<dbReference type="PANTHER" id="PTHR46847:SF1">
    <property type="entry name" value="D-ALLOSE-BINDING PERIPLASMIC PROTEIN-RELATED"/>
    <property type="match status" value="1"/>
</dbReference>
<evidence type="ECO:0000313" key="6">
    <source>
        <dbReference type="Proteomes" id="UP001550348"/>
    </source>
</evidence>
<reference evidence="5 6" key="1">
    <citation type="submission" date="2024-06" db="EMBL/GenBank/DDBJ databases">
        <title>The Natural Products Discovery Center: Release of the First 8490 Sequenced Strains for Exploring Actinobacteria Biosynthetic Diversity.</title>
        <authorList>
            <person name="Kalkreuter E."/>
            <person name="Kautsar S.A."/>
            <person name="Yang D."/>
            <person name="Bader C.D."/>
            <person name="Teijaro C.N."/>
            <person name="Fluegel L."/>
            <person name="Davis C.M."/>
            <person name="Simpson J.R."/>
            <person name="Lauterbach L."/>
            <person name="Steele A.D."/>
            <person name="Gui C."/>
            <person name="Meng S."/>
            <person name="Li G."/>
            <person name="Viehrig K."/>
            <person name="Ye F."/>
            <person name="Su P."/>
            <person name="Kiefer A.F."/>
            <person name="Nichols A."/>
            <person name="Cepeda A.J."/>
            <person name="Yan W."/>
            <person name="Fan B."/>
            <person name="Jiang Y."/>
            <person name="Adhikari A."/>
            <person name="Zheng C.-J."/>
            <person name="Schuster L."/>
            <person name="Cowan T.M."/>
            <person name="Smanski M.J."/>
            <person name="Chevrette M.G."/>
            <person name="De Carvalho L.P.S."/>
            <person name="Shen B."/>
        </authorList>
    </citation>
    <scope>NUCLEOTIDE SEQUENCE [LARGE SCALE GENOMIC DNA]</scope>
    <source>
        <strain evidence="5 6">NPDC006286</strain>
    </source>
</reference>
<comment type="similarity">
    <text evidence="2">Belongs to the bacterial solute-binding protein 2 family.</text>
</comment>
<evidence type="ECO:0000259" key="4">
    <source>
        <dbReference type="Pfam" id="PF13407"/>
    </source>
</evidence>
<keyword evidence="6" id="KW-1185">Reference proteome</keyword>
<sequence>MKSRRGLAIGLAAAAVLTVGGCSTDGPAGNRGDGGARTLGIVQFSGDDVYSNSALNGAAKYAESQGWKTITVDAKGSVDGANAAMENLITRGVDALLVSVFPSSALSSGAASAAEAQIPVANWGGGLGNGVKFAADTALGDEIARRVVEDMMGHGDLLALGYRPGLPCQNREAALDKVLAGTEVKVTKQQITIPGAATSASEATLGWLASHQPQGQPIAVWACFDDPATGVASALRQAGRNDVLSYGLNGTAPALELVRKGELTATLWIDGPAQGQDLAKLLMQHLKDPTSVKSQVIGGTTKVIDRSNVESFLAEHPELR</sequence>
<keyword evidence="3" id="KW-0732">Signal</keyword>
<dbReference type="Gene3D" id="3.40.50.2300">
    <property type="match status" value="2"/>
</dbReference>
<dbReference type="PROSITE" id="PS51257">
    <property type="entry name" value="PROKAR_LIPOPROTEIN"/>
    <property type="match status" value="1"/>
</dbReference>
<evidence type="ECO:0000256" key="3">
    <source>
        <dbReference type="ARBA" id="ARBA00022729"/>
    </source>
</evidence>
<dbReference type="SUPFAM" id="SSF53822">
    <property type="entry name" value="Periplasmic binding protein-like I"/>
    <property type="match status" value="1"/>
</dbReference>
<dbReference type="Proteomes" id="UP001550348">
    <property type="component" value="Unassembled WGS sequence"/>
</dbReference>
<dbReference type="RefSeq" id="WP_355667758.1">
    <property type="nucleotide sequence ID" value="NZ_JBEXRX010000162.1"/>
</dbReference>
<dbReference type="Pfam" id="PF13407">
    <property type="entry name" value="Peripla_BP_4"/>
    <property type="match status" value="1"/>
</dbReference>
<accession>A0ABV2VV29</accession>
<feature type="domain" description="Periplasmic binding protein" evidence="4">
    <location>
        <begin position="42"/>
        <end position="287"/>
    </location>
</feature>
<evidence type="ECO:0000256" key="1">
    <source>
        <dbReference type="ARBA" id="ARBA00004196"/>
    </source>
</evidence>
<organism evidence="5 6">
    <name type="scientific">Micromonospora fulviviridis</name>
    <dbReference type="NCBI Taxonomy" id="47860"/>
    <lineage>
        <taxon>Bacteria</taxon>
        <taxon>Bacillati</taxon>
        <taxon>Actinomycetota</taxon>
        <taxon>Actinomycetes</taxon>
        <taxon>Micromonosporales</taxon>
        <taxon>Micromonosporaceae</taxon>
        <taxon>Micromonospora</taxon>
    </lineage>
</organism>
<dbReference type="PANTHER" id="PTHR46847">
    <property type="entry name" value="D-ALLOSE-BINDING PERIPLASMIC PROTEIN-RELATED"/>
    <property type="match status" value="1"/>
</dbReference>
<dbReference type="InterPro" id="IPR028082">
    <property type="entry name" value="Peripla_BP_I"/>
</dbReference>
<dbReference type="InterPro" id="IPR025997">
    <property type="entry name" value="SBP_2_dom"/>
</dbReference>
<dbReference type="EMBL" id="JBEXRX010000162">
    <property type="protein sequence ID" value="MEU0156227.1"/>
    <property type="molecule type" value="Genomic_DNA"/>
</dbReference>
<evidence type="ECO:0000313" key="5">
    <source>
        <dbReference type="EMBL" id="MEU0156227.1"/>
    </source>
</evidence>
<evidence type="ECO:0000256" key="2">
    <source>
        <dbReference type="ARBA" id="ARBA00007639"/>
    </source>
</evidence>
<name>A0ABV2VV29_9ACTN</name>
<protein>
    <submittedName>
        <fullName evidence="5">Sugar ABC transporter substrate-binding protein</fullName>
    </submittedName>
</protein>
<proteinExistence type="inferred from homology"/>
<comment type="caution">
    <text evidence="5">The sequence shown here is derived from an EMBL/GenBank/DDBJ whole genome shotgun (WGS) entry which is preliminary data.</text>
</comment>
<comment type="subcellular location">
    <subcellularLocation>
        <location evidence="1">Cell envelope</location>
    </subcellularLocation>
</comment>
<dbReference type="CDD" id="cd01536">
    <property type="entry name" value="PBP1_ABC_sugar_binding-like"/>
    <property type="match status" value="1"/>
</dbReference>
<gene>
    <name evidence="5" type="ORF">ABZ071_30930</name>
</gene>